<keyword evidence="3" id="KW-1185">Reference proteome</keyword>
<gene>
    <name evidence="2" type="ORF">NCGR_LOCUS13489</name>
</gene>
<comment type="caution">
    <text evidence="2">The sequence shown here is derived from an EMBL/GenBank/DDBJ whole genome shotgun (WGS) entry which is preliminary data.</text>
</comment>
<dbReference type="Proteomes" id="UP000604825">
    <property type="component" value="Unassembled WGS sequence"/>
</dbReference>
<protein>
    <submittedName>
        <fullName evidence="2">Uncharacterized protein</fullName>
    </submittedName>
</protein>
<organism evidence="2 3">
    <name type="scientific">Miscanthus lutarioriparius</name>
    <dbReference type="NCBI Taxonomy" id="422564"/>
    <lineage>
        <taxon>Eukaryota</taxon>
        <taxon>Viridiplantae</taxon>
        <taxon>Streptophyta</taxon>
        <taxon>Embryophyta</taxon>
        <taxon>Tracheophyta</taxon>
        <taxon>Spermatophyta</taxon>
        <taxon>Magnoliopsida</taxon>
        <taxon>Liliopsida</taxon>
        <taxon>Poales</taxon>
        <taxon>Poaceae</taxon>
        <taxon>PACMAD clade</taxon>
        <taxon>Panicoideae</taxon>
        <taxon>Andropogonodae</taxon>
        <taxon>Andropogoneae</taxon>
        <taxon>Saccharinae</taxon>
        <taxon>Miscanthus</taxon>
    </lineage>
</organism>
<sequence>MSRMKNTALALVVWLMLLALFITTATASLPFPDPDTDHGCISFHFSMPMLLAGAASEGDLRPCLLRRQLLPAHPTTVCPLNLRKILRPVPVHRS</sequence>
<keyword evidence="1" id="KW-0732">Signal</keyword>
<accession>A0A811NC44</accession>
<evidence type="ECO:0000256" key="1">
    <source>
        <dbReference type="SAM" id="SignalP"/>
    </source>
</evidence>
<feature type="chain" id="PRO_5032669594" evidence="1">
    <location>
        <begin position="28"/>
        <end position="94"/>
    </location>
</feature>
<reference evidence="2" key="1">
    <citation type="submission" date="2020-10" db="EMBL/GenBank/DDBJ databases">
        <authorList>
            <person name="Han B."/>
            <person name="Lu T."/>
            <person name="Zhao Q."/>
            <person name="Huang X."/>
            <person name="Zhao Y."/>
        </authorList>
    </citation>
    <scope>NUCLEOTIDE SEQUENCE</scope>
</reference>
<dbReference type="AlphaFoldDB" id="A0A811NC44"/>
<feature type="signal peptide" evidence="1">
    <location>
        <begin position="1"/>
        <end position="27"/>
    </location>
</feature>
<proteinExistence type="predicted"/>
<name>A0A811NC44_9POAL</name>
<evidence type="ECO:0000313" key="2">
    <source>
        <dbReference type="EMBL" id="CAD6219889.1"/>
    </source>
</evidence>
<dbReference type="EMBL" id="CAJGYO010000003">
    <property type="protein sequence ID" value="CAD6219889.1"/>
    <property type="molecule type" value="Genomic_DNA"/>
</dbReference>
<evidence type="ECO:0000313" key="3">
    <source>
        <dbReference type="Proteomes" id="UP000604825"/>
    </source>
</evidence>